<gene>
    <name evidence="2" type="ORF">ACFSFX_09240</name>
</gene>
<evidence type="ECO:0000256" key="1">
    <source>
        <dbReference type="SAM" id="MobiDB-lite"/>
    </source>
</evidence>
<feature type="region of interest" description="Disordered" evidence="1">
    <location>
        <begin position="1"/>
        <end position="21"/>
    </location>
</feature>
<dbReference type="EMBL" id="JBHUGA010000030">
    <property type="protein sequence ID" value="MFD1846780.1"/>
    <property type="molecule type" value="Genomic_DNA"/>
</dbReference>
<accession>A0ABW4Q7U3</accession>
<dbReference type="RefSeq" id="WP_343878240.1">
    <property type="nucleotide sequence ID" value="NZ_BAAAIJ010000013.1"/>
</dbReference>
<sequence length="195" mass="20056">MNTAAIEAQPVSRRRRSAEKKSFSRSRRLLLPIAALFAATALVAGSGADFVSTSVNTSNAYTTGTLTQSNSKANAAVFNLSNVKPGDTLNGAVTITNTGSLASTFTLKEAATNGFTTKANLKLVVTQQGVTAPVFSGTFGELGTASLGTFAPGEARTFTFSTNLAQTAGNEEQGKTATATYTWDAVQAAATATNQ</sequence>
<dbReference type="Proteomes" id="UP001597307">
    <property type="component" value="Unassembled WGS sequence"/>
</dbReference>
<protein>
    <submittedName>
        <fullName evidence="2">TasA family protein</fullName>
    </submittedName>
</protein>
<dbReference type="Pfam" id="PF12389">
    <property type="entry name" value="Peptidase_M73"/>
    <property type="match status" value="1"/>
</dbReference>
<feature type="compositionally biased region" description="Basic residues" evidence="1">
    <location>
        <begin position="12"/>
        <end position="21"/>
    </location>
</feature>
<keyword evidence="3" id="KW-1185">Reference proteome</keyword>
<dbReference type="InterPro" id="IPR022121">
    <property type="entry name" value="Peptidase_M73_camelysin"/>
</dbReference>
<name>A0ABW4Q7U3_9MICC</name>
<comment type="caution">
    <text evidence="2">The sequence shown here is derived from an EMBL/GenBank/DDBJ whole genome shotgun (WGS) entry which is preliminary data.</text>
</comment>
<reference evidence="3" key="1">
    <citation type="journal article" date="2019" name="Int. J. Syst. Evol. Microbiol.">
        <title>The Global Catalogue of Microorganisms (GCM) 10K type strain sequencing project: providing services to taxonomists for standard genome sequencing and annotation.</title>
        <authorList>
            <consortium name="The Broad Institute Genomics Platform"/>
            <consortium name="The Broad Institute Genome Sequencing Center for Infectious Disease"/>
            <person name="Wu L."/>
            <person name="Ma J."/>
        </authorList>
    </citation>
    <scope>NUCLEOTIDE SEQUENCE [LARGE SCALE GENOMIC DNA]</scope>
    <source>
        <strain evidence="3">JCM 11496</strain>
    </source>
</reference>
<evidence type="ECO:0000313" key="3">
    <source>
        <dbReference type="Proteomes" id="UP001597307"/>
    </source>
</evidence>
<organism evidence="2 3">
    <name type="scientific">Arthrobacter flavus</name>
    <dbReference type="NCBI Taxonomy" id="95172"/>
    <lineage>
        <taxon>Bacteria</taxon>
        <taxon>Bacillati</taxon>
        <taxon>Actinomycetota</taxon>
        <taxon>Actinomycetes</taxon>
        <taxon>Micrococcales</taxon>
        <taxon>Micrococcaceae</taxon>
        <taxon>Arthrobacter</taxon>
    </lineage>
</organism>
<proteinExistence type="predicted"/>
<evidence type="ECO:0000313" key="2">
    <source>
        <dbReference type="EMBL" id="MFD1846780.1"/>
    </source>
</evidence>